<dbReference type="AlphaFoldDB" id="A0A1U9YVV2"/>
<evidence type="ECO:0000313" key="6">
    <source>
        <dbReference type="EMBL" id="AQZ49575.1"/>
    </source>
</evidence>
<dbReference type="STRING" id="1122214.Mame_00192"/>
<keyword evidence="5" id="KW-0460">Magnesium</keyword>
<evidence type="ECO:0000256" key="1">
    <source>
        <dbReference type="ARBA" id="ARBA00001968"/>
    </source>
</evidence>
<dbReference type="Gene3D" id="3.50.30.40">
    <property type="entry name" value="Ribonuclease E inhibitor RraA/RraA-like"/>
    <property type="match status" value="1"/>
</dbReference>
<dbReference type="GO" id="GO:0016829">
    <property type="term" value="F:lyase activity"/>
    <property type="evidence" value="ECO:0007669"/>
    <property type="project" value="UniProtKB-KW"/>
</dbReference>
<keyword evidence="5" id="KW-0479">Metal-binding</keyword>
<protein>
    <recommendedName>
        <fullName evidence="2">Putative 4-hydroxy-4-methyl-2-oxoglutarate aldolase</fullName>
    </recommendedName>
    <alternativeName>
        <fullName evidence="3">Regulator of ribonuclease activity homolog</fullName>
    </alternativeName>
    <alternativeName>
        <fullName evidence="4">RraA-like protein</fullName>
    </alternativeName>
</protein>
<evidence type="ECO:0000256" key="2">
    <source>
        <dbReference type="ARBA" id="ARBA00016549"/>
    </source>
</evidence>
<name>A0A1U9YVV2_9HYPH</name>
<dbReference type="EMBL" id="CP020330">
    <property type="protein sequence ID" value="AQZ49575.1"/>
    <property type="molecule type" value="Genomic_DNA"/>
</dbReference>
<organism evidence="6 7">
    <name type="scientific">Martelella mediterranea DSM 17316</name>
    <dbReference type="NCBI Taxonomy" id="1122214"/>
    <lineage>
        <taxon>Bacteria</taxon>
        <taxon>Pseudomonadati</taxon>
        <taxon>Pseudomonadota</taxon>
        <taxon>Alphaproteobacteria</taxon>
        <taxon>Hyphomicrobiales</taxon>
        <taxon>Aurantimonadaceae</taxon>
        <taxon>Martelella</taxon>
    </lineage>
</organism>
<dbReference type="Pfam" id="PF03737">
    <property type="entry name" value="RraA-like"/>
    <property type="match status" value="1"/>
</dbReference>
<dbReference type="SUPFAM" id="SSF89562">
    <property type="entry name" value="RraA-like"/>
    <property type="match status" value="1"/>
</dbReference>
<reference evidence="6 7" key="1">
    <citation type="submission" date="2017-03" db="EMBL/GenBank/DDBJ databases">
        <title>Foreign affairs: Plasmid Transfer between Roseobacters and Rhizobia.</title>
        <authorList>
            <person name="Bartling P."/>
            <person name="Bunk B."/>
            <person name="Overmann J."/>
            <person name="Brinkmann H."/>
            <person name="Petersen J."/>
        </authorList>
    </citation>
    <scope>NUCLEOTIDE SEQUENCE [LARGE SCALE GENOMIC DNA]</scope>
    <source>
        <strain evidence="6 7">MACL11</strain>
    </source>
</reference>
<evidence type="ECO:0000256" key="3">
    <source>
        <dbReference type="ARBA" id="ARBA00029596"/>
    </source>
</evidence>
<evidence type="ECO:0000256" key="5">
    <source>
        <dbReference type="PIRSR" id="PIRSR605493-1"/>
    </source>
</evidence>
<dbReference type="InterPro" id="IPR005493">
    <property type="entry name" value="RraA/RraA-like"/>
</dbReference>
<dbReference type="PANTHER" id="PTHR33254:SF4">
    <property type="entry name" value="4-HYDROXY-4-METHYL-2-OXOGLUTARATE ALDOLASE 3-RELATED"/>
    <property type="match status" value="1"/>
</dbReference>
<feature type="binding site" evidence="5">
    <location>
        <position position="145"/>
    </location>
    <ligand>
        <name>substrate</name>
    </ligand>
</feature>
<dbReference type="GO" id="GO:0046872">
    <property type="term" value="F:metal ion binding"/>
    <property type="evidence" value="ECO:0007669"/>
    <property type="project" value="UniProtKB-KW"/>
</dbReference>
<dbReference type="RefSeq" id="WP_018063373.1">
    <property type="nucleotide sequence ID" value="NZ_AQWH01000003.1"/>
</dbReference>
<dbReference type="PANTHER" id="PTHR33254">
    <property type="entry name" value="4-HYDROXY-4-METHYL-2-OXOGLUTARATE ALDOLASE 3-RELATED"/>
    <property type="match status" value="1"/>
</dbReference>
<evidence type="ECO:0000313" key="7">
    <source>
        <dbReference type="Proteomes" id="UP000191135"/>
    </source>
</evidence>
<evidence type="ECO:0000256" key="4">
    <source>
        <dbReference type="ARBA" id="ARBA00030169"/>
    </source>
</evidence>
<dbReference type="OrthoDB" id="9812532at2"/>
<feature type="binding site" evidence="5">
    <location>
        <begin position="123"/>
        <end position="126"/>
    </location>
    <ligand>
        <name>substrate</name>
    </ligand>
</feature>
<accession>A0A1U9YVV2</accession>
<feature type="binding site" evidence="5">
    <location>
        <position position="146"/>
    </location>
    <ligand>
        <name>Mg(2+)</name>
        <dbReference type="ChEBI" id="CHEBI:18420"/>
    </ligand>
</feature>
<dbReference type="InterPro" id="IPR036704">
    <property type="entry name" value="RraA/RraA-like_sf"/>
</dbReference>
<dbReference type="Proteomes" id="UP000191135">
    <property type="component" value="Chromosome"/>
</dbReference>
<dbReference type="CDD" id="cd16841">
    <property type="entry name" value="RraA_family"/>
    <property type="match status" value="1"/>
</dbReference>
<dbReference type="eggNOG" id="COG0684">
    <property type="taxonomic scope" value="Bacteria"/>
</dbReference>
<comment type="cofactor">
    <cofactor evidence="5">
        <name>Mg(2+)</name>
        <dbReference type="ChEBI" id="CHEBI:18420"/>
    </cofactor>
</comment>
<keyword evidence="6" id="KW-0456">Lyase</keyword>
<sequence>MSDQGPTLGKIPLSAFGCSALPDCDNDIVEGLRSLPDLTGMISDAMDLLGLEGAVSSAELRPVLSGARVVGPAITVKNVRRSDSVAQAVAGGRSMLADIEAHNLARPGDVVVVQAVEGISSLGGIATSIAARQGEAGIVVDGYVRDTGAIIDNALPVWARGTTPLTGKWRLETVSINTEIEICGRRVAPGDIVAADDTGLCFIPLAAAGQVLAVAKAIEADEAHRLKAIYDGVPIKDLPKANHIHKPAAPAATQQRAP</sequence>
<proteinExistence type="predicted"/>
<gene>
    <name evidence="6" type="primary">proA_1</name>
    <name evidence="6" type="ORF">Mame_00192</name>
</gene>
<dbReference type="KEGG" id="mmed:Mame_00192"/>
<comment type="cofactor">
    <cofactor evidence="1">
        <name>a divalent metal cation</name>
        <dbReference type="ChEBI" id="CHEBI:60240"/>
    </cofactor>
</comment>
<keyword evidence="7" id="KW-1185">Reference proteome</keyword>